<keyword evidence="4" id="KW-0812">Transmembrane</keyword>
<evidence type="ECO:0000256" key="1">
    <source>
        <dbReference type="ARBA" id="ARBA00022761"/>
    </source>
</evidence>
<dbReference type="InterPro" id="IPR015255">
    <property type="entry name" value="Vitellinogen_open_b-sht"/>
</dbReference>
<dbReference type="STRING" id="8022.A0A060WWF8"/>
<sequence length="898" mass="100910">MKISFALLIYPQLSDWRSLPSTEPLASVYVKFFRQEIAFGNIDKAINEQVIHLATGPAVQTEEQLSMRALLSGDAFYYAKPLPAAEVRCIFPTAVGVPIELSFYTAAVATVNVQATIIPAHEDQAASHPAVIGSPIGRHTIGPASTGFGQTAGQVYTKVHTIPVKSLGTLTHSRAFLYFYYFLHFRIIIFPSKIVSYMIGSLVRLIFYFDTTFQQPFLLVVMTSNLFPVLSFFQSRSSKITYNDIPSNFMPKNECVLNPNSSESRHVLRLNLTRNPNRLRACAILVSLLANLSYLASLLWLANLSWDINIELLFYLKCTRSSTLTINPHIKRPTESFLAGLSARSASEIERTCQSAAFIRNCPLYAWIGKHSVLVDVEAIVSIFLCGQLLVQSLSEYKLGPKATVKIIKVTTMTEEKKAPEGKTVLLKLNKILVLGLKYGSRSSPSSSSSRSSSCHSIRFPPNPYPHLLVPRVRSLMSKTIHSSSSESSSSKSTLSSSSSMSFIDMKFSKNHVHRHPNSKVRTSSRIYKWVKLLYHNWGCAKYLGNAVAPAVTILIRAERADNDGQGYQIATYLDKATFRLQIILSNLAPNDKWRICADSVLPSNHKVMAKFAWGVECKEFETEITAETGLVGLDPAFRVKLTGDKLPHGLKRYIKKYSYSLHYKDTFLGFTLLYVKQIKLTVAVASERTLNVILKTLIHTFLFSLRSTTCFPKPAQVRRGKYNCYKNKMANSECSMVRGTLTTFNNRRYKNEMPLSCYQVLAQDCTTELKFMVLLKKDNLHKQNHIIVKISDIDIDMYPKDNDVWVKVNGLEVPINNLPYQHATGSIQIRQKSQGLSLFAPSHGLQEVYVDKNTWMVIISLNSCVLPLDIFTDTHTYTQIYIAKSVQSCHQGKGWLL</sequence>
<dbReference type="GO" id="GO:0071391">
    <property type="term" value="P:cellular response to estrogen stimulus"/>
    <property type="evidence" value="ECO:0007669"/>
    <property type="project" value="TreeGrafter"/>
</dbReference>
<dbReference type="Proteomes" id="UP000193380">
    <property type="component" value="Unassembled WGS sequence"/>
</dbReference>
<dbReference type="GO" id="GO:0032355">
    <property type="term" value="P:response to estradiol"/>
    <property type="evidence" value="ECO:0007669"/>
    <property type="project" value="TreeGrafter"/>
</dbReference>
<reference evidence="6" key="1">
    <citation type="journal article" date="2014" name="Nat. Commun.">
        <title>The rainbow trout genome provides novel insights into evolution after whole-genome duplication in vertebrates.</title>
        <authorList>
            <person name="Berthelot C."/>
            <person name="Brunet F."/>
            <person name="Chalopin D."/>
            <person name="Juanchich A."/>
            <person name="Bernard M."/>
            <person name="Noel B."/>
            <person name="Bento P."/>
            <person name="Da Silva C."/>
            <person name="Labadie K."/>
            <person name="Alberti A."/>
            <person name="Aury J.M."/>
            <person name="Louis A."/>
            <person name="Dehais P."/>
            <person name="Bardou P."/>
            <person name="Montfort J."/>
            <person name="Klopp C."/>
            <person name="Cabau C."/>
            <person name="Gaspin C."/>
            <person name="Thorgaard G.H."/>
            <person name="Boussaha M."/>
            <person name="Quillet E."/>
            <person name="Guyomard R."/>
            <person name="Galiana D."/>
            <person name="Bobe J."/>
            <person name="Volff J.N."/>
            <person name="Genet C."/>
            <person name="Wincker P."/>
            <person name="Jaillon O."/>
            <person name="Roest Crollius H."/>
            <person name="Guiguen Y."/>
        </authorList>
    </citation>
    <scope>NUCLEOTIDE SEQUENCE [LARGE SCALE GENOMIC DNA]</scope>
</reference>
<keyword evidence="4" id="KW-1133">Transmembrane helix</keyword>
<reference evidence="6" key="2">
    <citation type="submission" date="2014-03" db="EMBL/GenBank/DDBJ databases">
        <authorList>
            <person name="Genoscope - CEA"/>
        </authorList>
    </citation>
    <scope>NUCLEOTIDE SEQUENCE</scope>
</reference>
<proteinExistence type="predicted"/>
<evidence type="ECO:0000313" key="6">
    <source>
        <dbReference type="EMBL" id="CDQ71698.1"/>
    </source>
</evidence>
<dbReference type="Pfam" id="PF00094">
    <property type="entry name" value="VWD"/>
    <property type="match status" value="1"/>
</dbReference>
<dbReference type="InterPro" id="IPR050733">
    <property type="entry name" value="Vitellogenin/Apolipophorin"/>
</dbReference>
<dbReference type="GO" id="GO:0045735">
    <property type="term" value="F:nutrient reservoir activity"/>
    <property type="evidence" value="ECO:0007669"/>
    <property type="project" value="UniProtKB-KW"/>
</dbReference>
<gene>
    <name evidence="6" type="ORF">GSONMT00027918001</name>
</gene>
<dbReference type="PANTHER" id="PTHR23345">
    <property type="entry name" value="VITELLOGENIN-RELATED"/>
    <property type="match status" value="1"/>
</dbReference>
<dbReference type="PANTHER" id="PTHR23345:SF9">
    <property type="entry name" value="VITELLOGENIN-RELATED"/>
    <property type="match status" value="1"/>
</dbReference>
<keyword evidence="1" id="KW-0758">Storage protein</keyword>
<feature type="transmembrane region" description="Helical" evidence="4">
    <location>
        <begin position="279"/>
        <end position="302"/>
    </location>
</feature>
<dbReference type="PaxDb" id="8022-A0A060WWF8"/>
<keyword evidence="2" id="KW-0325">Glycoprotein</keyword>
<feature type="region of interest" description="Disordered" evidence="3">
    <location>
        <begin position="440"/>
        <end position="459"/>
    </location>
</feature>
<keyword evidence="4" id="KW-0472">Membrane</keyword>
<dbReference type="Gene3D" id="2.20.50.20">
    <property type="entry name" value="Lipovitellin. Chain A, domain 3"/>
    <property type="match status" value="1"/>
</dbReference>
<name>A0A060WWF8_ONCMY</name>
<dbReference type="Pfam" id="PF09172">
    <property type="entry name" value="Vit_open_b-sht"/>
    <property type="match status" value="1"/>
</dbReference>
<feature type="compositionally biased region" description="Low complexity" evidence="3">
    <location>
        <begin position="440"/>
        <end position="454"/>
    </location>
</feature>
<dbReference type="AlphaFoldDB" id="A0A060WWF8"/>
<dbReference type="Gene3D" id="2.20.80.10">
    <property type="entry name" value="Lipovitellin-phosvitin complex, chain A, domain 4"/>
    <property type="match status" value="1"/>
</dbReference>
<feature type="transmembrane region" description="Helical" evidence="4">
    <location>
        <begin position="213"/>
        <end position="233"/>
    </location>
</feature>
<dbReference type="EMBL" id="FR904784">
    <property type="protein sequence ID" value="CDQ71698.1"/>
    <property type="molecule type" value="Genomic_DNA"/>
</dbReference>
<evidence type="ECO:0000313" key="7">
    <source>
        <dbReference type="Proteomes" id="UP000193380"/>
    </source>
</evidence>
<dbReference type="SMART" id="SM00216">
    <property type="entry name" value="VWD"/>
    <property type="match status" value="1"/>
</dbReference>
<dbReference type="InterPro" id="IPR037088">
    <property type="entry name" value="Vitellinogen_b-sht_shell_sf"/>
</dbReference>
<dbReference type="SMART" id="SM01170">
    <property type="entry name" value="DUF1944"/>
    <property type="match status" value="1"/>
</dbReference>
<evidence type="ECO:0000256" key="4">
    <source>
        <dbReference type="SAM" id="Phobius"/>
    </source>
</evidence>
<dbReference type="SUPFAM" id="SSF56968">
    <property type="entry name" value="Lipovitellin-phosvitin complex, beta-sheet shell regions"/>
    <property type="match status" value="2"/>
</dbReference>
<dbReference type="InterPro" id="IPR015819">
    <property type="entry name" value="Lipid_transp_b-sht_shell"/>
</dbReference>
<dbReference type="PROSITE" id="PS51233">
    <property type="entry name" value="VWFD"/>
    <property type="match status" value="1"/>
</dbReference>
<dbReference type="InterPro" id="IPR015258">
    <property type="entry name" value="Vitellinogen_b-sht_shell"/>
</dbReference>
<dbReference type="Gene3D" id="2.20.90.10">
    <property type="entry name" value="Vitellinogen, beta-sheet shell domain"/>
    <property type="match status" value="1"/>
</dbReference>
<evidence type="ECO:0000256" key="3">
    <source>
        <dbReference type="SAM" id="MobiDB-lite"/>
    </source>
</evidence>
<feature type="domain" description="VWFD" evidence="5">
    <location>
        <begin position="733"/>
        <end position="898"/>
    </location>
</feature>
<protein>
    <recommendedName>
        <fullName evidence="5">VWFD domain-containing protein</fullName>
    </recommendedName>
</protein>
<evidence type="ECO:0000259" key="5">
    <source>
        <dbReference type="PROSITE" id="PS51233"/>
    </source>
</evidence>
<accession>A0A060WWF8</accession>
<dbReference type="Pfam" id="PF09175">
    <property type="entry name" value="Vit_b-sht_shell"/>
    <property type="match status" value="1"/>
</dbReference>
<dbReference type="InterPro" id="IPR001846">
    <property type="entry name" value="VWF_type-D"/>
</dbReference>
<dbReference type="GO" id="GO:0005319">
    <property type="term" value="F:lipid transporter activity"/>
    <property type="evidence" value="ECO:0007669"/>
    <property type="project" value="InterPro"/>
</dbReference>
<feature type="transmembrane region" description="Helical" evidence="4">
    <location>
        <begin position="183"/>
        <end position="207"/>
    </location>
</feature>
<dbReference type="InterPro" id="IPR015817">
    <property type="entry name" value="Vitellinogen_open_b-sht_sub1"/>
</dbReference>
<evidence type="ECO:0000256" key="2">
    <source>
        <dbReference type="ARBA" id="ARBA00023180"/>
    </source>
</evidence>
<organism evidence="6 7">
    <name type="scientific">Oncorhynchus mykiss</name>
    <name type="common">Rainbow trout</name>
    <name type="synonym">Salmo gairdneri</name>
    <dbReference type="NCBI Taxonomy" id="8022"/>
    <lineage>
        <taxon>Eukaryota</taxon>
        <taxon>Metazoa</taxon>
        <taxon>Chordata</taxon>
        <taxon>Craniata</taxon>
        <taxon>Vertebrata</taxon>
        <taxon>Euteleostomi</taxon>
        <taxon>Actinopterygii</taxon>
        <taxon>Neopterygii</taxon>
        <taxon>Teleostei</taxon>
        <taxon>Protacanthopterygii</taxon>
        <taxon>Salmoniformes</taxon>
        <taxon>Salmonidae</taxon>
        <taxon>Salmoninae</taxon>
        <taxon>Oncorhynchus</taxon>
    </lineage>
</organism>